<evidence type="ECO:0000256" key="8">
    <source>
        <dbReference type="ARBA" id="ARBA00023315"/>
    </source>
</evidence>
<keyword evidence="6 11" id="KW-0808">Transferase</keyword>
<proteinExistence type="inferred from homology"/>
<dbReference type="InterPro" id="IPR020610">
    <property type="entry name" value="Thiolase_AS"/>
</dbReference>
<keyword evidence="8 11" id="KW-0012">Acyltransferase</keyword>
<dbReference type="GO" id="GO:0033812">
    <property type="term" value="F:3-oxoadipyl-CoA thiolase activity"/>
    <property type="evidence" value="ECO:0007669"/>
    <property type="project" value="UniProtKB-EC"/>
</dbReference>
<dbReference type="NCBIfam" id="TIGR02430">
    <property type="entry name" value="pcaF"/>
    <property type="match status" value="1"/>
</dbReference>
<evidence type="ECO:0000313" key="14">
    <source>
        <dbReference type="EMBL" id="MFC5431642.1"/>
    </source>
</evidence>
<dbReference type="Pfam" id="PF02803">
    <property type="entry name" value="Thiolase_C"/>
    <property type="match status" value="1"/>
</dbReference>
<dbReference type="RefSeq" id="WP_377715037.1">
    <property type="nucleotide sequence ID" value="NZ_JBHSMP010000038.1"/>
</dbReference>
<dbReference type="PROSITE" id="PS00098">
    <property type="entry name" value="THIOLASE_1"/>
    <property type="match status" value="1"/>
</dbReference>
<gene>
    <name evidence="14" type="primary">pcaF</name>
    <name evidence="14" type="ORF">ACFPTO_22970</name>
</gene>
<reference evidence="15" key="1">
    <citation type="journal article" date="2019" name="Int. J. Syst. Evol. Microbiol.">
        <title>The Global Catalogue of Microorganisms (GCM) 10K type strain sequencing project: providing services to taxonomists for standard genome sequencing and annotation.</title>
        <authorList>
            <consortium name="The Broad Institute Genomics Platform"/>
            <consortium name="The Broad Institute Genome Sequencing Center for Infectious Disease"/>
            <person name="Wu L."/>
            <person name="Ma J."/>
        </authorList>
    </citation>
    <scope>NUCLEOTIDE SEQUENCE [LARGE SCALE GENOMIC DNA]</scope>
    <source>
        <strain evidence="15">CCUG 56042</strain>
    </source>
</reference>
<dbReference type="InterPro" id="IPR020615">
    <property type="entry name" value="Thiolase_acyl_enz_int_AS"/>
</dbReference>
<dbReference type="NCBIfam" id="NF006551">
    <property type="entry name" value="PRK09050.1"/>
    <property type="match status" value="1"/>
</dbReference>
<evidence type="ECO:0000256" key="10">
    <source>
        <dbReference type="ARBA" id="ARBA00048527"/>
    </source>
</evidence>
<dbReference type="Gene3D" id="3.40.47.10">
    <property type="match status" value="1"/>
</dbReference>
<evidence type="ECO:0000256" key="11">
    <source>
        <dbReference type="RuleBase" id="RU003557"/>
    </source>
</evidence>
<dbReference type="InterPro" id="IPR020616">
    <property type="entry name" value="Thiolase_N"/>
</dbReference>
<protein>
    <recommendedName>
        <fullName evidence="5">Beta-ketoadipyl-CoA thiolase</fullName>
        <ecNumber evidence="4">2.3.1.174</ecNumber>
    </recommendedName>
    <alternativeName>
        <fullName evidence="9">3-oxoadipyl-CoA thiolase</fullName>
    </alternativeName>
</protein>
<keyword evidence="15" id="KW-1185">Reference proteome</keyword>
<keyword evidence="7" id="KW-0058">Aromatic hydrocarbons catabolism</keyword>
<evidence type="ECO:0000313" key="15">
    <source>
        <dbReference type="Proteomes" id="UP001596103"/>
    </source>
</evidence>
<dbReference type="EC" id="2.3.1.174" evidence="4"/>
<comment type="pathway">
    <text evidence="2">Aromatic compound metabolism; beta-ketoadipate pathway; acetyl-CoA and succinyl-CoA from 3-oxoadipate: step 2/2.</text>
</comment>
<dbReference type="NCBIfam" id="TIGR01930">
    <property type="entry name" value="AcCoA-C-Actrans"/>
    <property type="match status" value="1"/>
</dbReference>
<dbReference type="SUPFAM" id="SSF53901">
    <property type="entry name" value="Thiolase-like"/>
    <property type="match status" value="2"/>
</dbReference>
<feature type="domain" description="Thiolase C-terminal" evidence="13">
    <location>
        <begin position="276"/>
        <end position="399"/>
    </location>
</feature>
<dbReference type="Proteomes" id="UP001596103">
    <property type="component" value="Unassembled WGS sequence"/>
</dbReference>
<dbReference type="InterPro" id="IPR002155">
    <property type="entry name" value="Thiolase"/>
</dbReference>
<dbReference type="InterPro" id="IPR016039">
    <property type="entry name" value="Thiolase-like"/>
</dbReference>
<feature type="domain" description="Thiolase N-terminal" evidence="12">
    <location>
        <begin position="5"/>
        <end position="268"/>
    </location>
</feature>
<dbReference type="PANTHER" id="PTHR18919">
    <property type="entry name" value="ACETYL-COA C-ACYLTRANSFERASE"/>
    <property type="match status" value="1"/>
</dbReference>
<organism evidence="14 15">
    <name type="scientific">Paraburkholderia denitrificans</name>
    <dbReference type="NCBI Taxonomy" id="694025"/>
    <lineage>
        <taxon>Bacteria</taxon>
        <taxon>Pseudomonadati</taxon>
        <taxon>Pseudomonadota</taxon>
        <taxon>Betaproteobacteria</taxon>
        <taxon>Burkholderiales</taxon>
        <taxon>Burkholderiaceae</taxon>
        <taxon>Paraburkholderia</taxon>
    </lineage>
</organism>
<dbReference type="InterPro" id="IPR020617">
    <property type="entry name" value="Thiolase_C"/>
</dbReference>
<name>A0ABW0JEM2_9BURK</name>
<dbReference type="EMBL" id="JBHSMP010000038">
    <property type="protein sequence ID" value="MFC5431642.1"/>
    <property type="molecule type" value="Genomic_DNA"/>
</dbReference>
<dbReference type="InterPro" id="IPR020613">
    <property type="entry name" value="Thiolase_CS"/>
</dbReference>
<evidence type="ECO:0000256" key="5">
    <source>
        <dbReference type="ARBA" id="ARBA00016181"/>
    </source>
</evidence>
<comment type="similarity">
    <text evidence="3 11">Belongs to the thiolase-like superfamily. Thiolase family.</text>
</comment>
<comment type="function">
    <text evidence="1">Catalyzes thiolytic cleavage of beta-ketoadipyl-CoA to succinyl-CoA and acetyl-CoA.</text>
</comment>
<evidence type="ECO:0000256" key="2">
    <source>
        <dbReference type="ARBA" id="ARBA00005071"/>
    </source>
</evidence>
<evidence type="ECO:0000256" key="6">
    <source>
        <dbReference type="ARBA" id="ARBA00022679"/>
    </source>
</evidence>
<dbReference type="PANTHER" id="PTHR18919:SF107">
    <property type="entry name" value="ACETYL-COA ACETYLTRANSFERASE, CYTOSOLIC"/>
    <property type="match status" value="1"/>
</dbReference>
<dbReference type="CDD" id="cd00751">
    <property type="entry name" value="thiolase"/>
    <property type="match status" value="1"/>
</dbReference>
<comment type="catalytic activity">
    <reaction evidence="10">
        <text>succinyl-CoA + acetyl-CoA = 3-oxoadipyl-CoA + CoA</text>
        <dbReference type="Rhea" id="RHEA:19481"/>
        <dbReference type="ChEBI" id="CHEBI:57287"/>
        <dbReference type="ChEBI" id="CHEBI:57288"/>
        <dbReference type="ChEBI" id="CHEBI:57292"/>
        <dbReference type="ChEBI" id="CHEBI:57348"/>
        <dbReference type="EC" id="2.3.1.174"/>
    </reaction>
</comment>
<evidence type="ECO:0000256" key="3">
    <source>
        <dbReference type="ARBA" id="ARBA00010982"/>
    </source>
</evidence>
<sequence>MAEAFICDAVRTPIGRYGGELSSVRADDLGAVPLKALIARNPNVDWASLDDVIYGCANQAGEDNRNVARMAALLAGLPNSVGGSTINRLCGSGLDALGTVARAIKSGETQFMIAGGVESMSRAPFVMGKASSAFSRQAELQDTTIGWRFVNPLMKQLHGVDSMPETAENVADDYKVSRTDQDAFALRSQQKAARAQADGTLAQEIVPVAIPQKKGDPRIVERDEHPRETSLDALARLRGVVRPDGSVTAGNASGVNDGAAALIVASEEAVRRFGLTPRARVLGTATAGVPPRVMGIGPAPATQKLLARLGMTIGQFDVIELNEAFASQGLAVLRMLGVPDDDPRVNPNGGAIALGHPLGMSGARLALTATYQLHRTGGRFALATMCIGVGQGMALALERV</sequence>
<dbReference type="InterPro" id="IPR012793">
    <property type="entry name" value="PcaF"/>
</dbReference>
<evidence type="ECO:0000256" key="1">
    <source>
        <dbReference type="ARBA" id="ARBA00003720"/>
    </source>
</evidence>
<evidence type="ECO:0000259" key="13">
    <source>
        <dbReference type="Pfam" id="PF02803"/>
    </source>
</evidence>
<evidence type="ECO:0000259" key="12">
    <source>
        <dbReference type="Pfam" id="PF00108"/>
    </source>
</evidence>
<dbReference type="PIRSF" id="PIRSF000429">
    <property type="entry name" value="Ac-CoA_Ac_transf"/>
    <property type="match status" value="1"/>
</dbReference>
<accession>A0ABW0JEM2</accession>
<dbReference type="PROSITE" id="PS00737">
    <property type="entry name" value="THIOLASE_2"/>
    <property type="match status" value="1"/>
</dbReference>
<dbReference type="Pfam" id="PF00108">
    <property type="entry name" value="Thiolase_N"/>
    <property type="match status" value="1"/>
</dbReference>
<evidence type="ECO:0000256" key="4">
    <source>
        <dbReference type="ARBA" id="ARBA00012233"/>
    </source>
</evidence>
<comment type="caution">
    <text evidence="14">The sequence shown here is derived from an EMBL/GenBank/DDBJ whole genome shotgun (WGS) entry which is preliminary data.</text>
</comment>
<evidence type="ECO:0000256" key="7">
    <source>
        <dbReference type="ARBA" id="ARBA00022797"/>
    </source>
</evidence>
<dbReference type="PROSITE" id="PS00099">
    <property type="entry name" value="THIOLASE_3"/>
    <property type="match status" value="1"/>
</dbReference>
<evidence type="ECO:0000256" key="9">
    <source>
        <dbReference type="ARBA" id="ARBA00041222"/>
    </source>
</evidence>